<feature type="compositionally biased region" description="Polar residues" evidence="1">
    <location>
        <begin position="1"/>
        <end position="12"/>
    </location>
</feature>
<organism evidence="3">
    <name type="scientific">viral metagenome</name>
    <dbReference type="NCBI Taxonomy" id="1070528"/>
    <lineage>
        <taxon>unclassified sequences</taxon>
        <taxon>metagenomes</taxon>
        <taxon>organismal metagenomes</taxon>
    </lineage>
</organism>
<evidence type="ECO:0000256" key="1">
    <source>
        <dbReference type="SAM" id="MobiDB-lite"/>
    </source>
</evidence>
<dbReference type="SUPFAM" id="SSF50249">
    <property type="entry name" value="Nucleic acid-binding proteins"/>
    <property type="match status" value="1"/>
</dbReference>
<dbReference type="InterPro" id="IPR001253">
    <property type="entry name" value="TIF_eIF-1A"/>
</dbReference>
<name>A0A6C0H6B4_9ZZZZ</name>
<dbReference type="EMBL" id="MN739879">
    <property type="protein sequence ID" value="QHT75543.1"/>
    <property type="molecule type" value="Genomic_DNA"/>
</dbReference>
<accession>A0A6C0H6B4</accession>
<protein>
    <recommendedName>
        <fullName evidence="2">S1-like domain-containing protein</fullName>
    </recommendedName>
</protein>
<evidence type="ECO:0000259" key="2">
    <source>
        <dbReference type="PROSITE" id="PS50832"/>
    </source>
</evidence>
<reference evidence="3" key="1">
    <citation type="journal article" date="2020" name="Nature">
        <title>Giant virus diversity and host interactions through global metagenomics.</title>
        <authorList>
            <person name="Schulz F."/>
            <person name="Roux S."/>
            <person name="Paez-Espino D."/>
            <person name="Jungbluth S."/>
            <person name="Walsh D.A."/>
            <person name="Denef V.J."/>
            <person name="McMahon K.D."/>
            <person name="Konstantinidis K.T."/>
            <person name="Eloe-Fadrosh E.A."/>
            <person name="Kyrpides N.C."/>
            <person name="Woyke T."/>
        </authorList>
    </citation>
    <scope>NUCLEOTIDE SEQUENCE</scope>
    <source>
        <strain evidence="3">GVMAG-M-3300023179-71</strain>
    </source>
</reference>
<feature type="domain" description="S1-like" evidence="2">
    <location>
        <begin position="15"/>
        <end position="106"/>
    </location>
</feature>
<sequence length="181" mass="21347">MTKNQFGGNKQKSQARKFIQQKDKSNTLRFSENNCEHYAIVKKLLGNGRCLVHTHENKEKNCIIRGKFRGRKKRDNTLKVGSWVLVDTRDWQSSESQDCDLLEVYTDIEKDKLKSSQLPINWGILDANNYHVDALLKENNTTDVYFMNENEEEYENIINKSMENNENKITKEEYEYNIDDI</sequence>
<dbReference type="GO" id="GO:0003723">
    <property type="term" value="F:RNA binding"/>
    <property type="evidence" value="ECO:0007669"/>
    <property type="project" value="InterPro"/>
</dbReference>
<dbReference type="GO" id="GO:0003743">
    <property type="term" value="F:translation initiation factor activity"/>
    <property type="evidence" value="ECO:0007669"/>
    <property type="project" value="InterPro"/>
</dbReference>
<dbReference type="PROSITE" id="PS50832">
    <property type="entry name" value="S1_IF1_TYPE"/>
    <property type="match status" value="1"/>
</dbReference>
<proteinExistence type="predicted"/>
<dbReference type="AlphaFoldDB" id="A0A6C0H6B4"/>
<feature type="region of interest" description="Disordered" evidence="1">
    <location>
        <begin position="1"/>
        <end position="21"/>
    </location>
</feature>
<dbReference type="Gene3D" id="2.40.50.140">
    <property type="entry name" value="Nucleic acid-binding proteins"/>
    <property type="match status" value="1"/>
</dbReference>
<dbReference type="SMART" id="SM00652">
    <property type="entry name" value="eIF1a"/>
    <property type="match status" value="1"/>
</dbReference>
<dbReference type="InterPro" id="IPR006196">
    <property type="entry name" value="RNA-binding_domain_S1_IF1"/>
</dbReference>
<evidence type="ECO:0000313" key="3">
    <source>
        <dbReference type="EMBL" id="QHT75543.1"/>
    </source>
</evidence>
<dbReference type="InterPro" id="IPR012340">
    <property type="entry name" value="NA-bd_OB-fold"/>
</dbReference>